<dbReference type="SUPFAM" id="SSF56436">
    <property type="entry name" value="C-type lectin-like"/>
    <property type="match status" value="1"/>
</dbReference>
<dbReference type="Gene3D" id="3.10.100.10">
    <property type="entry name" value="Mannose-Binding Protein A, subunit A"/>
    <property type="match status" value="1"/>
</dbReference>
<dbReference type="Proteomes" id="UP000046392">
    <property type="component" value="Unplaced"/>
</dbReference>
<organism evidence="3 4">
    <name type="scientific">Strongyloides papillosus</name>
    <name type="common">Intestinal threadworm</name>
    <dbReference type="NCBI Taxonomy" id="174720"/>
    <lineage>
        <taxon>Eukaryota</taxon>
        <taxon>Metazoa</taxon>
        <taxon>Ecdysozoa</taxon>
        <taxon>Nematoda</taxon>
        <taxon>Chromadorea</taxon>
        <taxon>Rhabditida</taxon>
        <taxon>Tylenchina</taxon>
        <taxon>Panagrolaimomorpha</taxon>
        <taxon>Strongyloidoidea</taxon>
        <taxon>Strongyloididae</taxon>
        <taxon>Strongyloides</taxon>
    </lineage>
</organism>
<protein>
    <submittedName>
        <fullName evidence="4">C-type lectin domain-containing protein</fullName>
    </submittedName>
</protein>
<dbReference type="AlphaFoldDB" id="A0A0N5B1Z1"/>
<keyword evidence="3" id="KW-1185">Reference proteome</keyword>
<dbReference type="PANTHER" id="PTHR22803">
    <property type="entry name" value="MANNOSE, PHOSPHOLIPASE, LECTIN RECEPTOR RELATED"/>
    <property type="match status" value="1"/>
</dbReference>
<dbReference type="InterPro" id="IPR050111">
    <property type="entry name" value="C-type_lectin/snaclec_domain"/>
</dbReference>
<feature type="domain" description="C-type lectin" evidence="2">
    <location>
        <begin position="56"/>
        <end position="165"/>
    </location>
</feature>
<reference evidence="4" key="1">
    <citation type="submission" date="2017-02" db="UniProtKB">
        <authorList>
            <consortium name="WormBaseParasite"/>
        </authorList>
    </citation>
    <scope>IDENTIFICATION</scope>
</reference>
<evidence type="ECO:0000313" key="3">
    <source>
        <dbReference type="Proteomes" id="UP000046392"/>
    </source>
</evidence>
<feature type="signal peptide" evidence="1">
    <location>
        <begin position="1"/>
        <end position="22"/>
    </location>
</feature>
<sequence length="174" mass="20874">MIIKLLYFFAYNVFFFCLPTYGTSNMRIGNEKTYKPDGNVRLQTSIMLMENNWQYFKGSWYKFFDIEMYWDEASEFCKQFDGYLASIDSQRENDFVDKLRKRNDIWIGFTKPRNGYYQWSDKSDVNFVNWGPTQPNEPDVDCTIMAYSKDDTGKWHDYSCNAKLPQYFVCKTKI</sequence>
<dbReference type="STRING" id="174720.A0A0N5B1Z1"/>
<accession>A0A0N5B1Z1</accession>
<evidence type="ECO:0000259" key="2">
    <source>
        <dbReference type="PROSITE" id="PS50041"/>
    </source>
</evidence>
<dbReference type="InterPro" id="IPR016187">
    <property type="entry name" value="CTDL_fold"/>
</dbReference>
<evidence type="ECO:0000256" key="1">
    <source>
        <dbReference type="SAM" id="SignalP"/>
    </source>
</evidence>
<keyword evidence="1" id="KW-0732">Signal</keyword>
<dbReference type="PROSITE" id="PS50041">
    <property type="entry name" value="C_TYPE_LECTIN_2"/>
    <property type="match status" value="1"/>
</dbReference>
<dbReference type="InterPro" id="IPR001304">
    <property type="entry name" value="C-type_lectin-like"/>
</dbReference>
<feature type="chain" id="PRO_5005893869" evidence="1">
    <location>
        <begin position="23"/>
        <end position="174"/>
    </location>
</feature>
<dbReference type="Pfam" id="PF00059">
    <property type="entry name" value="Lectin_C"/>
    <property type="match status" value="1"/>
</dbReference>
<dbReference type="InterPro" id="IPR016186">
    <property type="entry name" value="C-type_lectin-like/link_sf"/>
</dbReference>
<proteinExistence type="predicted"/>
<dbReference type="WBParaSite" id="SPAL_0000009300.2">
    <property type="protein sequence ID" value="SPAL_0000009300.2"/>
    <property type="gene ID" value="SPAL_0000009300"/>
</dbReference>
<name>A0A0N5B1Z1_STREA</name>
<dbReference type="SMART" id="SM00034">
    <property type="entry name" value="CLECT"/>
    <property type="match status" value="1"/>
</dbReference>
<evidence type="ECO:0000313" key="4">
    <source>
        <dbReference type="WBParaSite" id="SPAL_0000009300.2"/>
    </source>
</evidence>